<dbReference type="AlphaFoldDB" id="A0A3D9IER7"/>
<evidence type="ECO:0000256" key="5">
    <source>
        <dbReference type="NCBIfam" id="TIGR01378"/>
    </source>
</evidence>
<comment type="caution">
    <text evidence="7">The sequence shown here is derived from an EMBL/GenBank/DDBJ whole genome shotgun (WGS) entry which is preliminary data.</text>
</comment>
<dbReference type="SUPFAM" id="SSF63862">
    <property type="entry name" value="Thiamin pyrophosphokinase, substrate-binding domain"/>
    <property type="match status" value="1"/>
</dbReference>
<protein>
    <recommendedName>
        <fullName evidence="5">Thiamine diphosphokinase</fullName>
        <ecNumber evidence="5">2.7.6.2</ecNumber>
    </recommendedName>
</protein>
<accession>A0A3D9IER7</accession>
<proteinExistence type="predicted"/>
<keyword evidence="4" id="KW-0067">ATP-binding</keyword>
<name>A0A3D9IER7_9BACL</name>
<feature type="domain" description="Thiamin pyrophosphokinase thiamin-binding" evidence="6">
    <location>
        <begin position="149"/>
        <end position="215"/>
    </location>
</feature>
<evidence type="ECO:0000313" key="7">
    <source>
        <dbReference type="EMBL" id="RED60284.1"/>
    </source>
</evidence>
<keyword evidence="3 7" id="KW-0418">Kinase</keyword>
<dbReference type="Proteomes" id="UP000256869">
    <property type="component" value="Unassembled WGS sequence"/>
</dbReference>
<dbReference type="InterPro" id="IPR007373">
    <property type="entry name" value="Thiamin_PyroPKinase_B1-bd"/>
</dbReference>
<evidence type="ECO:0000256" key="2">
    <source>
        <dbReference type="ARBA" id="ARBA00022741"/>
    </source>
</evidence>
<dbReference type="CDD" id="cd07995">
    <property type="entry name" value="TPK"/>
    <property type="match status" value="1"/>
</dbReference>
<dbReference type="GO" id="GO:0005524">
    <property type="term" value="F:ATP binding"/>
    <property type="evidence" value="ECO:0007669"/>
    <property type="project" value="UniProtKB-KW"/>
</dbReference>
<dbReference type="SUPFAM" id="SSF63999">
    <property type="entry name" value="Thiamin pyrophosphokinase, catalytic domain"/>
    <property type="match status" value="1"/>
</dbReference>
<dbReference type="GO" id="GO:0004788">
    <property type="term" value="F:thiamine diphosphokinase activity"/>
    <property type="evidence" value="ECO:0007669"/>
    <property type="project" value="UniProtKB-UniRule"/>
</dbReference>
<keyword evidence="8" id="KW-1185">Reference proteome</keyword>
<dbReference type="EC" id="2.7.6.2" evidence="5"/>
<dbReference type="PANTHER" id="PTHR41299">
    <property type="entry name" value="THIAMINE PYROPHOSPHOKINASE"/>
    <property type="match status" value="1"/>
</dbReference>
<dbReference type="InterPro" id="IPR006282">
    <property type="entry name" value="Thi_PPkinase"/>
</dbReference>
<dbReference type="EMBL" id="QRDY01000006">
    <property type="protein sequence ID" value="RED60284.1"/>
    <property type="molecule type" value="Genomic_DNA"/>
</dbReference>
<dbReference type="NCBIfam" id="TIGR01378">
    <property type="entry name" value="thi_PPkinase"/>
    <property type="match status" value="1"/>
</dbReference>
<dbReference type="GO" id="GO:0016301">
    <property type="term" value="F:kinase activity"/>
    <property type="evidence" value="ECO:0007669"/>
    <property type="project" value="UniProtKB-KW"/>
</dbReference>
<dbReference type="PANTHER" id="PTHR41299:SF1">
    <property type="entry name" value="THIAMINE PYROPHOSPHOKINASE"/>
    <property type="match status" value="1"/>
</dbReference>
<organism evidence="7 8">
    <name type="scientific">Cohnella lupini</name>
    <dbReference type="NCBI Taxonomy" id="1294267"/>
    <lineage>
        <taxon>Bacteria</taxon>
        <taxon>Bacillati</taxon>
        <taxon>Bacillota</taxon>
        <taxon>Bacilli</taxon>
        <taxon>Bacillales</taxon>
        <taxon>Paenibacillaceae</taxon>
        <taxon>Cohnella</taxon>
    </lineage>
</organism>
<dbReference type="InterPro" id="IPR053149">
    <property type="entry name" value="TPK"/>
</dbReference>
<evidence type="ECO:0000259" key="6">
    <source>
        <dbReference type="SMART" id="SM00983"/>
    </source>
</evidence>
<evidence type="ECO:0000256" key="1">
    <source>
        <dbReference type="ARBA" id="ARBA00022679"/>
    </source>
</evidence>
<evidence type="ECO:0000256" key="4">
    <source>
        <dbReference type="ARBA" id="ARBA00022840"/>
    </source>
</evidence>
<gene>
    <name evidence="7" type="ORF">DFP95_10673</name>
</gene>
<dbReference type="GO" id="GO:0006772">
    <property type="term" value="P:thiamine metabolic process"/>
    <property type="evidence" value="ECO:0007669"/>
    <property type="project" value="UniProtKB-UniRule"/>
</dbReference>
<dbReference type="InterPro" id="IPR036371">
    <property type="entry name" value="TPK_B1-bd_sf"/>
</dbReference>
<keyword evidence="2" id="KW-0547">Nucleotide-binding</keyword>
<dbReference type="RefSeq" id="WP_245987620.1">
    <property type="nucleotide sequence ID" value="NZ_QRDY01000006.1"/>
</dbReference>
<evidence type="ECO:0000256" key="3">
    <source>
        <dbReference type="ARBA" id="ARBA00022777"/>
    </source>
</evidence>
<dbReference type="InterPro" id="IPR007371">
    <property type="entry name" value="TPK_catalytic"/>
</dbReference>
<reference evidence="7 8" key="1">
    <citation type="submission" date="2018-07" db="EMBL/GenBank/DDBJ databases">
        <title>Genomic Encyclopedia of Type Strains, Phase III (KMG-III): the genomes of soil and plant-associated and newly described type strains.</title>
        <authorList>
            <person name="Whitman W."/>
        </authorList>
    </citation>
    <scope>NUCLEOTIDE SEQUENCE [LARGE SCALE GENOMIC DNA]</scope>
    <source>
        <strain evidence="7 8">CECT 8236</strain>
    </source>
</reference>
<sequence length="221" mass="24561">MSVMPHHSPNTRALIFTGGTLDPWALEHLLPTDYIIGADRGAEFLTRNGYAPHLALGDFDSVTPDQMDRIRETAIELYTCDPIDKDWTDTELALREAIKRGFMEIVLLGAFGTRFDHVLGNVHLLRHASEHGCRLTLIDDHNEIRLCVDRLVLDAEPKFPYTSLLPLSLEVTGVTLKGFRYPLKDATLKLGWSIGVSNVLEASSGAISITDGLLLVIRSRD</sequence>
<dbReference type="GO" id="GO:0030975">
    <property type="term" value="F:thiamine binding"/>
    <property type="evidence" value="ECO:0007669"/>
    <property type="project" value="InterPro"/>
</dbReference>
<keyword evidence="1" id="KW-0808">Transferase</keyword>
<dbReference type="GO" id="GO:0009229">
    <property type="term" value="P:thiamine diphosphate biosynthetic process"/>
    <property type="evidence" value="ECO:0007669"/>
    <property type="project" value="InterPro"/>
</dbReference>
<dbReference type="InterPro" id="IPR036759">
    <property type="entry name" value="TPK_catalytic_sf"/>
</dbReference>
<evidence type="ECO:0000313" key="8">
    <source>
        <dbReference type="Proteomes" id="UP000256869"/>
    </source>
</evidence>
<dbReference type="Pfam" id="PF04263">
    <property type="entry name" value="TPK_catalytic"/>
    <property type="match status" value="1"/>
</dbReference>
<dbReference type="Gene3D" id="3.40.50.10240">
    <property type="entry name" value="Thiamin pyrophosphokinase, catalytic domain"/>
    <property type="match status" value="1"/>
</dbReference>
<dbReference type="SMART" id="SM00983">
    <property type="entry name" value="TPK_B1_binding"/>
    <property type="match status" value="1"/>
</dbReference>
<dbReference type="Pfam" id="PF04265">
    <property type="entry name" value="TPK_B1_binding"/>
    <property type="match status" value="1"/>
</dbReference>